<organism evidence="2 3">
    <name type="scientific">Solanum verrucosum</name>
    <dbReference type="NCBI Taxonomy" id="315347"/>
    <lineage>
        <taxon>Eukaryota</taxon>
        <taxon>Viridiplantae</taxon>
        <taxon>Streptophyta</taxon>
        <taxon>Embryophyta</taxon>
        <taxon>Tracheophyta</taxon>
        <taxon>Spermatophyta</taxon>
        <taxon>Magnoliopsida</taxon>
        <taxon>eudicotyledons</taxon>
        <taxon>Gunneridae</taxon>
        <taxon>Pentapetalae</taxon>
        <taxon>asterids</taxon>
        <taxon>lamiids</taxon>
        <taxon>Solanales</taxon>
        <taxon>Solanaceae</taxon>
        <taxon>Solanoideae</taxon>
        <taxon>Solaneae</taxon>
        <taxon>Solanum</taxon>
    </lineage>
</organism>
<dbReference type="Proteomes" id="UP001234989">
    <property type="component" value="Chromosome 12"/>
</dbReference>
<proteinExistence type="predicted"/>
<dbReference type="EMBL" id="CP133623">
    <property type="protein sequence ID" value="WMV58194.1"/>
    <property type="molecule type" value="Genomic_DNA"/>
</dbReference>
<name>A0AAF0V6G3_SOLVR</name>
<evidence type="ECO:0000313" key="2">
    <source>
        <dbReference type="EMBL" id="WMV58194.1"/>
    </source>
</evidence>
<reference evidence="2" key="1">
    <citation type="submission" date="2023-08" db="EMBL/GenBank/DDBJ databases">
        <title>A de novo genome assembly of Solanum verrucosum Schlechtendal, a Mexican diploid species geographically isolated from the other diploid A-genome species in potato relatives.</title>
        <authorList>
            <person name="Hosaka K."/>
        </authorList>
    </citation>
    <scope>NUCLEOTIDE SEQUENCE</scope>
    <source>
        <tissue evidence="2">Young leaves</tissue>
    </source>
</reference>
<gene>
    <name evidence="2" type="ORF">MTR67_051579</name>
</gene>
<feature type="region of interest" description="Disordered" evidence="1">
    <location>
        <begin position="49"/>
        <end position="69"/>
    </location>
</feature>
<dbReference type="AlphaFoldDB" id="A0AAF0V6G3"/>
<evidence type="ECO:0000256" key="1">
    <source>
        <dbReference type="SAM" id="MobiDB-lite"/>
    </source>
</evidence>
<evidence type="ECO:0000313" key="3">
    <source>
        <dbReference type="Proteomes" id="UP001234989"/>
    </source>
</evidence>
<feature type="non-terminal residue" evidence="2">
    <location>
        <position position="156"/>
    </location>
</feature>
<keyword evidence="3" id="KW-1185">Reference proteome</keyword>
<protein>
    <submittedName>
        <fullName evidence="2">Uncharacterized protein</fullName>
    </submittedName>
</protein>
<accession>A0AAF0V6G3</accession>
<sequence>MLNKVTQNDDGGKVDAPGGCLSIFLHPGRPNVKINGRYLSNKEWDAARTRQQTPFSQNVGAQQETPTQDVSPEQMLASFKSSNPHTRYTWWHDVLEIKWRYYYLFDSYQTLPDHILEFRHKKGVERRELAQELHQLANLGFRLLEGDSISVYNTAP</sequence>